<dbReference type="RefSeq" id="WP_220303935.1">
    <property type="nucleotide sequence ID" value="NZ_CP080590.1"/>
</dbReference>
<evidence type="ECO:0000313" key="1">
    <source>
        <dbReference type="EMBL" id="QYO75445.1"/>
    </source>
</evidence>
<reference evidence="1 2" key="1">
    <citation type="submission" date="2021-08" db="EMBL/GenBank/DDBJ databases">
        <title>Devosia salina sp. nov., isolated from the South China Sea sediment.</title>
        <authorList>
            <person name="Zhou Z."/>
        </authorList>
    </citation>
    <scope>NUCLEOTIDE SEQUENCE [LARGE SCALE GENOMIC DNA]</scope>
    <source>
        <strain evidence="1 2">SCS-3</strain>
    </source>
</reference>
<evidence type="ECO:0000313" key="2">
    <source>
        <dbReference type="Proteomes" id="UP000825799"/>
    </source>
</evidence>
<dbReference type="EMBL" id="CP080590">
    <property type="protein sequence ID" value="QYO75445.1"/>
    <property type="molecule type" value="Genomic_DNA"/>
</dbReference>
<dbReference type="PANTHER" id="PTHR36452:SF1">
    <property type="entry name" value="DUF2461 DOMAIN-CONTAINING PROTEIN"/>
    <property type="match status" value="1"/>
</dbReference>
<dbReference type="PANTHER" id="PTHR36452">
    <property type="entry name" value="CHROMOSOME 12, WHOLE GENOME SHOTGUN SEQUENCE"/>
    <property type="match status" value="1"/>
</dbReference>
<keyword evidence="2" id="KW-1185">Reference proteome</keyword>
<dbReference type="InterPro" id="IPR015996">
    <property type="entry name" value="UCP028451"/>
</dbReference>
<proteinExistence type="predicted"/>
<gene>
    <name evidence="1" type="ORF">K1X15_12405</name>
</gene>
<dbReference type="Proteomes" id="UP000825799">
    <property type="component" value="Chromosome"/>
</dbReference>
<organism evidence="1 2">
    <name type="scientific">Devosia salina</name>
    <dbReference type="NCBI Taxonomy" id="2860336"/>
    <lineage>
        <taxon>Bacteria</taxon>
        <taxon>Pseudomonadati</taxon>
        <taxon>Pseudomonadota</taxon>
        <taxon>Alphaproteobacteria</taxon>
        <taxon>Hyphomicrobiales</taxon>
        <taxon>Devosiaceae</taxon>
        <taxon>Devosia</taxon>
    </lineage>
</organism>
<protein>
    <submittedName>
        <fullName evidence="1">DUF2461 domain-containing protein</fullName>
    </submittedName>
</protein>
<sequence>MTAFEHFPEATRQFLAGISAINEKAWFEENRALYEAGYVEAGKAFVAAIAPRLTAISPGVHAEPRINGSIMRVNRDVRFSKDKRPYKTHLDFWFWHGEKKGWSSPGFYLRVTPDVVFIGTGMHGFDKETLDSFRHSVVLPRSGKALVEAVARVRAAGPYAIGEQTRQRPPQGFETEPERAHFLLFEGLTATIELPAETAFSPGFVDLAADHFAASWPVGQWLLQELSLG</sequence>
<dbReference type="NCBIfam" id="TIGR02453">
    <property type="entry name" value="TIGR02453 family protein"/>
    <property type="match status" value="1"/>
</dbReference>
<dbReference type="InterPro" id="IPR012808">
    <property type="entry name" value="CHP02453"/>
</dbReference>
<accession>A0ABX8W8Z8</accession>
<dbReference type="Pfam" id="PF09365">
    <property type="entry name" value="DUF2461"/>
    <property type="match status" value="1"/>
</dbReference>
<dbReference type="PIRSF" id="PIRSF028451">
    <property type="entry name" value="UCP028451"/>
    <property type="match status" value="1"/>
</dbReference>
<name>A0ABX8W8Z8_9HYPH</name>